<organism evidence="1 2">
    <name type="scientific">Steinernema glaseri</name>
    <dbReference type="NCBI Taxonomy" id="37863"/>
    <lineage>
        <taxon>Eukaryota</taxon>
        <taxon>Metazoa</taxon>
        <taxon>Ecdysozoa</taxon>
        <taxon>Nematoda</taxon>
        <taxon>Chromadorea</taxon>
        <taxon>Rhabditida</taxon>
        <taxon>Tylenchina</taxon>
        <taxon>Panagrolaimomorpha</taxon>
        <taxon>Strongyloidoidea</taxon>
        <taxon>Steinernematidae</taxon>
        <taxon>Steinernema</taxon>
    </lineage>
</organism>
<proteinExistence type="predicted"/>
<evidence type="ECO:0000313" key="2">
    <source>
        <dbReference type="WBParaSite" id="L893_g8067.t1"/>
    </source>
</evidence>
<dbReference type="Proteomes" id="UP000095287">
    <property type="component" value="Unplaced"/>
</dbReference>
<dbReference type="AlphaFoldDB" id="A0A1I8AQ41"/>
<name>A0A1I8AQ41_9BILA</name>
<evidence type="ECO:0000313" key="1">
    <source>
        <dbReference type="Proteomes" id="UP000095287"/>
    </source>
</evidence>
<dbReference type="WBParaSite" id="L893_g8067.t1">
    <property type="protein sequence ID" value="L893_g8067.t1"/>
    <property type="gene ID" value="L893_g8067"/>
</dbReference>
<reference evidence="2" key="1">
    <citation type="submission" date="2016-11" db="UniProtKB">
        <authorList>
            <consortium name="WormBaseParasite"/>
        </authorList>
    </citation>
    <scope>IDENTIFICATION</scope>
</reference>
<accession>A0A1I8AQ41</accession>
<keyword evidence="1" id="KW-1185">Reference proteome</keyword>
<sequence length="258" mass="29101">MLRALLTGIRVEEHELLSVFWLKVVELRHPRVPSLSRSRGQPELGSDRLEEIACTQNCSGEFFELLCTKKKQWLGGIEHMEPIENLLQLSVSLNTYSLIVIIYVFSSKLLLTPSERQEKRDWGSQLTMGPLLAVTSSSAPPAKESMDSTALFVLSMAAQALPLSGRPPYRILIDHSDLLKRTTSTPAPFTIIEILDNKTITNRFGWETRPSDAPSSRNLQKKRILLTKVIRRPATDVYNRAASDEELLFVEHSKASFL</sequence>
<protein>
    <submittedName>
        <fullName evidence="2">Uncharacterized protein</fullName>
    </submittedName>
</protein>